<evidence type="ECO:0000313" key="2">
    <source>
        <dbReference type="Proteomes" id="UP001208935"/>
    </source>
</evidence>
<name>A0ABT3KZE8_9BURK</name>
<keyword evidence="2" id="KW-1185">Reference proteome</keyword>
<dbReference type="RefSeq" id="WP_265283504.1">
    <property type="nucleotide sequence ID" value="NZ_QZCW01000009.1"/>
</dbReference>
<reference evidence="2" key="1">
    <citation type="submission" date="2023-07" db="EMBL/GenBank/DDBJ databases">
        <title>Verminephrobacter genomes.</title>
        <authorList>
            <person name="Lund M.B."/>
        </authorList>
    </citation>
    <scope>NUCLEOTIDE SEQUENCE [LARGE SCALE GENOMIC DNA]</scope>
    <source>
        <strain evidence="2">AtM5-05</strain>
    </source>
</reference>
<comment type="caution">
    <text evidence="1">The sequence shown here is derived from an EMBL/GenBank/DDBJ whole genome shotgun (WGS) entry which is preliminary data.</text>
</comment>
<organism evidence="1 2">
    <name type="scientific">Verminephrobacter aporrectodeae subsp. tuberculatae</name>
    <dbReference type="NCBI Taxonomy" id="1110392"/>
    <lineage>
        <taxon>Bacteria</taxon>
        <taxon>Pseudomonadati</taxon>
        <taxon>Pseudomonadota</taxon>
        <taxon>Betaproteobacteria</taxon>
        <taxon>Burkholderiales</taxon>
        <taxon>Comamonadaceae</taxon>
        <taxon>Verminephrobacter</taxon>
    </lineage>
</organism>
<gene>
    <name evidence="1" type="ORF">D5039_21995</name>
</gene>
<accession>A0ABT3KZE8</accession>
<evidence type="ECO:0000313" key="1">
    <source>
        <dbReference type="EMBL" id="MCW5323715.1"/>
    </source>
</evidence>
<dbReference type="EMBL" id="QZCW01000009">
    <property type="protein sequence ID" value="MCW5323715.1"/>
    <property type="molecule type" value="Genomic_DNA"/>
</dbReference>
<sequence length="156" mass="17511">MSTEPLNPSTSAVATPQAPAVRLPLIHHMSEGLLGRAFVTLPEHMCPDGQPHERVVFFEAPSQDNAFVFLQTLLAHTWSQDTSNWVKDGHIHGVTTMCFLLYSGLSENRDFRFFELDSDPKNGVRYANPAQVDLFVTPKVQTRLHKVLRSIEGVQQ</sequence>
<protein>
    <submittedName>
        <fullName evidence="1">Uncharacterized protein</fullName>
    </submittedName>
</protein>
<proteinExistence type="predicted"/>
<dbReference type="Proteomes" id="UP001208935">
    <property type="component" value="Unassembled WGS sequence"/>
</dbReference>